<sequence>MAPLEPGCGLVTVDDVRVASDEALGVKLVTGAGGKGPPAALDAASVIAAVGSCVQGSRRLGNVRWSGGSAASVRPPRRGDRPQGNHIVRERECSKGMTGHVLSINTRQRFSLANADIPDVLLVGDQIALAPPRRGGQHMACLPYGPELAFAGRPELYDACPSEGQLGTCADDKGQLHISRHGDSESLGFGTAQADLVRGNLSLVFRRVFKPSGESHMLRNVVRQIGSGARLPLPYNGSCVEAVAEGATKARQQGHKVELLAGMRHTTPGLGILELGSRPTYSLTKAYGLG</sequence>
<evidence type="ECO:0000313" key="3">
    <source>
        <dbReference type="Proteomes" id="UP000070121"/>
    </source>
</evidence>
<comment type="caution">
    <text evidence="2">The sequence shown here is derived from an EMBL/GenBank/DDBJ whole genome shotgun (WGS) entry which is preliminary data.</text>
</comment>
<dbReference type="Proteomes" id="UP000070121">
    <property type="component" value="Unassembled WGS sequence"/>
</dbReference>
<evidence type="ECO:0000256" key="1">
    <source>
        <dbReference type="SAM" id="MobiDB-lite"/>
    </source>
</evidence>
<name>A0A135U6N4_9PEZI</name>
<dbReference type="AlphaFoldDB" id="A0A135U6N4"/>
<reference evidence="2 3" key="1">
    <citation type="submission" date="2014-02" db="EMBL/GenBank/DDBJ databases">
        <title>The genome sequence of Colletotrichum salicis CBS 607.94.</title>
        <authorList>
            <person name="Baroncelli R."/>
            <person name="Thon M.R."/>
        </authorList>
    </citation>
    <scope>NUCLEOTIDE SEQUENCE [LARGE SCALE GENOMIC DNA]</scope>
    <source>
        <strain evidence="2 3">CBS 607.94</strain>
    </source>
</reference>
<proteinExistence type="predicted"/>
<keyword evidence="3" id="KW-1185">Reference proteome</keyword>
<evidence type="ECO:0000313" key="2">
    <source>
        <dbReference type="EMBL" id="KXH56066.1"/>
    </source>
</evidence>
<protein>
    <submittedName>
        <fullName evidence="2">Uncharacterized protein</fullName>
    </submittedName>
</protein>
<accession>A0A135U6N4</accession>
<gene>
    <name evidence="2" type="ORF">CSAL01_11927</name>
</gene>
<dbReference type="EMBL" id="JFFI01001676">
    <property type="protein sequence ID" value="KXH56066.1"/>
    <property type="molecule type" value="Genomic_DNA"/>
</dbReference>
<organism evidence="2 3">
    <name type="scientific">Colletotrichum salicis</name>
    <dbReference type="NCBI Taxonomy" id="1209931"/>
    <lineage>
        <taxon>Eukaryota</taxon>
        <taxon>Fungi</taxon>
        <taxon>Dikarya</taxon>
        <taxon>Ascomycota</taxon>
        <taxon>Pezizomycotina</taxon>
        <taxon>Sordariomycetes</taxon>
        <taxon>Hypocreomycetidae</taxon>
        <taxon>Glomerellales</taxon>
        <taxon>Glomerellaceae</taxon>
        <taxon>Colletotrichum</taxon>
        <taxon>Colletotrichum acutatum species complex</taxon>
    </lineage>
</organism>
<feature type="region of interest" description="Disordered" evidence="1">
    <location>
        <begin position="65"/>
        <end position="85"/>
    </location>
</feature>